<keyword evidence="2" id="KW-1185">Reference proteome</keyword>
<dbReference type="STRING" id="1642646.ING2E5A_1189"/>
<dbReference type="Proteomes" id="UP000178485">
    <property type="component" value="Chromosome i"/>
</dbReference>
<dbReference type="KEGG" id="pmuc:ING2E5A_1189"/>
<proteinExistence type="predicted"/>
<sequence length="31" mass="3715">MFTVFTIFAATFCRGVEFHPFVAYKKEHEFN</sequence>
<evidence type="ECO:0000313" key="2">
    <source>
        <dbReference type="Proteomes" id="UP000178485"/>
    </source>
</evidence>
<name>A0A1G4G6E4_9BACT</name>
<gene>
    <name evidence="1" type="ORF">ING2E5A_1189</name>
</gene>
<organism evidence="1 2">
    <name type="scientific">Petrimonas mucosa</name>
    <dbReference type="NCBI Taxonomy" id="1642646"/>
    <lineage>
        <taxon>Bacteria</taxon>
        <taxon>Pseudomonadati</taxon>
        <taxon>Bacteroidota</taxon>
        <taxon>Bacteroidia</taxon>
        <taxon>Bacteroidales</taxon>
        <taxon>Dysgonomonadaceae</taxon>
        <taxon>Petrimonas</taxon>
    </lineage>
</organism>
<dbReference type="AlphaFoldDB" id="A0A1G4G6E4"/>
<evidence type="ECO:0000313" key="1">
    <source>
        <dbReference type="EMBL" id="SCM57114.1"/>
    </source>
</evidence>
<reference evidence="1 2" key="1">
    <citation type="submission" date="2016-08" db="EMBL/GenBank/DDBJ databases">
        <authorList>
            <person name="Seilhamer J.J."/>
        </authorList>
    </citation>
    <scope>NUCLEOTIDE SEQUENCE [LARGE SCALE GENOMIC DNA]</scope>
    <source>
        <strain evidence="1">ING2-E5A</strain>
    </source>
</reference>
<dbReference type="EMBL" id="LT608328">
    <property type="protein sequence ID" value="SCM57114.1"/>
    <property type="molecule type" value="Genomic_DNA"/>
</dbReference>
<protein>
    <submittedName>
        <fullName evidence="1">Uncharacterized protein</fullName>
    </submittedName>
</protein>
<accession>A0A1G4G6E4</accession>